<dbReference type="RefSeq" id="WP_131367778.1">
    <property type="nucleotide sequence ID" value="NZ_BBJU01000010.1"/>
</dbReference>
<organism evidence="2 3">
    <name type="scientific">Agrobacterium rubi TR3 = NBRC 13261</name>
    <dbReference type="NCBI Taxonomy" id="1368415"/>
    <lineage>
        <taxon>Bacteria</taxon>
        <taxon>Pseudomonadati</taxon>
        <taxon>Pseudomonadota</taxon>
        <taxon>Alphaproteobacteria</taxon>
        <taxon>Hyphomicrobiales</taxon>
        <taxon>Rhizobiaceae</taxon>
        <taxon>Rhizobium/Agrobacterium group</taxon>
        <taxon>Agrobacterium</taxon>
    </lineage>
</organism>
<reference evidence="2 3" key="1">
    <citation type="submission" date="2014-08" db="EMBL/GenBank/DDBJ databases">
        <title>Whole genome shotgun sequence of Rhizobium rubi NBRC 13261.</title>
        <authorList>
            <person name="Katano-Makiyama Y."/>
            <person name="Hosoyama A."/>
            <person name="Hashimoto M."/>
            <person name="Hosoyama Y."/>
            <person name="Noguchi M."/>
            <person name="Tsuchikane K."/>
            <person name="Uohara A."/>
            <person name="Ohji S."/>
            <person name="Ichikawa N."/>
            <person name="Kimura A."/>
            <person name="Yamazoe A."/>
            <person name="Fujita N."/>
        </authorList>
    </citation>
    <scope>NUCLEOTIDE SEQUENCE [LARGE SCALE GENOMIC DNA]</scope>
    <source>
        <strain evidence="2 3">NBRC 13261</strain>
    </source>
</reference>
<dbReference type="EMBL" id="BBJU01000010">
    <property type="protein sequence ID" value="GAK70284.1"/>
    <property type="molecule type" value="Genomic_DNA"/>
</dbReference>
<protein>
    <submittedName>
        <fullName evidence="2">Uncharacterized protein</fullName>
    </submittedName>
</protein>
<sequence>MTSEISQLLEQIREEAAEADFQKRLQASQIAEREKTSKKHRTPDQIATHREMYRAAKRHVETMDTWNAANPDKTARPYLPHMLAYLGAFSYTEKDT</sequence>
<gene>
    <name evidence="2" type="ORF">RRU01S_10_01230</name>
</gene>
<evidence type="ECO:0000256" key="1">
    <source>
        <dbReference type="SAM" id="MobiDB-lite"/>
    </source>
</evidence>
<name>A0A081CUD8_9HYPH</name>
<evidence type="ECO:0000313" key="3">
    <source>
        <dbReference type="Proteomes" id="UP000028701"/>
    </source>
</evidence>
<dbReference type="Proteomes" id="UP000028701">
    <property type="component" value="Unassembled WGS sequence"/>
</dbReference>
<proteinExistence type="predicted"/>
<evidence type="ECO:0000313" key="2">
    <source>
        <dbReference type="EMBL" id="GAK70284.1"/>
    </source>
</evidence>
<dbReference type="AlphaFoldDB" id="A0A081CUD8"/>
<feature type="region of interest" description="Disordered" evidence="1">
    <location>
        <begin position="25"/>
        <end position="49"/>
    </location>
</feature>
<comment type="caution">
    <text evidence="2">The sequence shown here is derived from an EMBL/GenBank/DDBJ whole genome shotgun (WGS) entry which is preliminary data.</text>
</comment>
<dbReference type="OrthoDB" id="9903881at2"/>
<accession>A0A081CUD8</accession>